<dbReference type="AlphaFoldDB" id="A0A439CP85"/>
<keyword evidence="3" id="KW-1185">Reference proteome</keyword>
<accession>A0A439CP85</accession>
<comment type="caution">
    <text evidence="2">The sequence shown here is derived from an EMBL/GenBank/DDBJ whole genome shotgun (WGS) entry which is preliminary data.</text>
</comment>
<dbReference type="Proteomes" id="UP000286045">
    <property type="component" value="Unassembled WGS sequence"/>
</dbReference>
<evidence type="ECO:0000256" key="1">
    <source>
        <dbReference type="SAM" id="MobiDB-lite"/>
    </source>
</evidence>
<name>A0A439CP85_9PEZI</name>
<sequence>MTTTAQTNAPITTDAKHHSKRQHNSTELTGDGHSGRASTDTRRRALIANSDDTRAPTTRRAHNRTAPDLTRRDVLR</sequence>
<proteinExistence type="predicted"/>
<protein>
    <submittedName>
        <fullName evidence="2">Uncharacterized protein</fullName>
    </submittedName>
</protein>
<organism evidence="2 3">
    <name type="scientific">Xylaria grammica</name>
    <dbReference type="NCBI Taxonomy" id="363999"/>
    <lineage>
        <taxon>Eukaryota</taxon>
        <taxon>Fungi</taxon>
        <taxon>Dikarya</taxon>
        <taxon>Ascomycota</taxon>
        <taxon>Pezizomycotina</taxon>
        <taxon>Sordariomycetes</taxon>
        <taxon>Xylariomycetidae</taxon>
        <taxon>Xylariales</taxon>
        <taxon>Xylariaceae</taxon>
        <taxon>Xylaria</taxon>
    </lineage>
</organism>
<feature type="compositionally biased region" description="Low complexity" evidence="1">
    <location>
        <begin position="1"/>
        <end position="13"/>
    </location>
</feature>
<dbReference type="EMBL" id="RYZI01000658">
    <property type="protein sequence ID" value="RWA03968.1"/>
    <property type="molecule type" value="Genomic_DNA"/>
</dbReference>
<gene>
    <name evidence="2" type="ORF">EKO27_g11142</name>
</gene>
<evidence type="ECO:0000313" key="2">
    <source>
        <dbReference type="EMBL" id="RWA03968.1"/>
    </source>
</evidence>
<reference evidence="2 3" key="1">
    <citation type="submission" date="2018-12" db="EMBL/GenBank/DDBJ databases">
        <title>Draft genome sequence of Xylaria grammica IHI A82.</title>
        <authorList>
            <person name="Buettner E."/>
            <person name="Kellner H."/>
        </authorList>
    </citation>
    <scope>NUCLEOTIDE SEQUENCE [LARGE SCALE GENOMIC DNA]</scope>
    <source>
        <strain evidence="2 3">IHI A82</strain>
    </source>
</reference>
<evidence type="ECO:0000313" key="3">
    <source>
        <dbReference type="Proteomes" id="UP000286045"/>
    </source>
</evidence>
<feature type="region of interest" description="Disordered" evidence="1">
    <location>
        <begin position="1"/>
        <end position="76"/>
    </location>
</feature>